<organism evidence="2 3">
    <name type="scientific">Plesiocystis pacifica SIR-1</name>
    <dbReference type="NCBI Taxonomy" id="391625"/>
    <lineage>
        <taxon>Bacteria</taxon>
        <taxon>Pseudomonadati</taxon>
        <taxon>Myxococcota</taxon>
        <taxon>Polyangia</taxon>
        <taxon>Nannocystales</taxon>
        <taxon>Nannocystaceae</taxon>
        <taxon>Plesiocystis</taxon>
    </lineage>
</organism>
<name>A6GEQ4_9BACT</name>
<protein>
    <submittedName>
        <fullName evidence="2">Methyltransferase</fullName>
    </submittedName>
</protein>
<dbReference type="InterPro" id="IPR029063">
    <property type="entry name" value="SAM-dependent_MTases_sf"/>
</dbReference>
<dbReference type="Proteomes" id="UP000005801">
    <property type="component" value="Unassembled WGS sequence"/>
</dbReference>
<dbReference type="InterPro" id="IPR050508">
    <property type="entry name" value="Methyltransf_Superfamily"/>
</dbReference>
<comment type="caution">
    <text evidence="2">The sequence shown here is derived from an EMBL/GenBank/DDBJ whole genome shotgun (WGS) entry which is preliminary data.</text>
</comment>
<dbReference type="Pfam" id="PF08241">
    <property type="entry name" value="Methyltransf_11"/>
    <property type="match status" value="1"/>
</dbReference>
<proteinExistence type="predicted"/>
<dbReference type="InterPro" id="IPR013216">
    <property type="entry name" value="Methyltransf_11"/>
</dbReference>
<dbReference type="GO" id="GO:0008757">
    <property type="term" value="F:S-adenosylmethionine-dependent methyltransferase activity"/>
    <property type="evidence" value="ECO:0007669"/>
    <property type="project" value="InterPro"/>
</dbReference>
<keyword evidence="3" id="KW-1185">Reference proteome</keyword>
<evidence type="ECO:0000259" key="1">
    <source>
        <dbReference type="Pfam" id="PF08241"/>
    </source>
</evidence>
<keyword evidence="2" id="KW-0489">Methyltransferase</keyword>
<dbReference type="EMBL" id="ABCS01000085">
    <property type="protein sequence ID" value="EDM75637.1"/>
    <property type="molecule type" value="Genomic_DNA"/>
</dbReference>
<evidence type="ECO:0000313" key="3">
    <source>
        <dbReference type="Proteomes" id="UP000005801"/>
    </source>
</evidence>
<dbReference type="PANTHER" id="PTHR42912">
    <property type="entry name" value="METHYLTRANSFERASE"/>
    <property type="match status" value="1"/>
</dbReference>
<dbReference type="RefSeq" id="WP_006975194.1">
    <property type="nucleotide sequence ID" value="NZ_ABCS01000085.1"/>
</dbReference>
<dbReference type="CDD" id="cd02440">
    <property type="entry name" value="AdoMet_MTases"/>
    <property type="match status" value="1"/>
</dbReference>
<dbReference type="STRING" id="391625.PPSIR1_13370"/>
<dbReference type="Gene3D" id="3.40.50.150">
    <property type="entry name" value="Vaccinia Virus protein VP39"/>
    <property type="match status" value="1"/>
</dbReference>
<accession>A6GEQ4</accession>
<dbReference type="AlphaFoldDB" id="A6GEQ4"/>
<sequence length="314" mass="34660">MSDDAPEFADPERYAELAAFDGEYRDLWWNSDFLALMAKRWRLAGKRALLDVGCGAGHWGCLVLGLMDEAATLTGVDAEAAFLDYARERAEAKGFKDRSRFVEGRVEALPFPDASFDVVTCQTVLIHVADAELALREMIRVLRPGGVLICCEPDNLAGDLALLGTSVETPDVDTLAILALLMRCQRGKRALGEGDERVGHRLAAHMGRLGLSEVRGYTNDRCMQLFPPYDPAMRLVIEQERSWAEQGIGIFAGTEHDARRWWDAADSEAPGSDDDFERGWGAIRRHVDGFVEQSGRGAFSAGRGFVFYVVSGVR</sequence>
<evidence type="ECO:0000313" key="2">
    <source>
        <dbReference type="EMBL" id="EDM75637.1"/>
    </source>
</evidence>
<gene>
    <name evidence="2" type="ORF">PPSIR1_13370</name>
</gene>
<dbReference type="GO" id="GO:0032259">
    <property type="term" value="P:methylation"/>
    <property type="evidence" value="ECO:0007669"/>
    <property type="project" value="UniProtKB-KW"/>
</dbReference>
<dbReference type="SUPFAM" id="SSF53335">
    <property type="entry name" value="S-adenosyl-L-methionine-dependent methyltransferases"/>
    <property type="match status" value="1"/>
</dbReference>
<reference evidence="2 3" key="1">
    <citation type="submission" date="2007-06" db="EMBL/GenBank/DDBJ databases">
        <authorList>
            <person name="Shimkets L."/>
            <person name="Ferriera S."/>
            <person name="Johnson J."/>
            <person name="Kravitz S."/>
            <person name="Beeson K."/>
            <person name="Sutton G."/>
            <person name="Rogers Y.-H."/>
            <person name="Friedman R."/>
            <person name="Frazier M."/>
            <person name="Venter J.C."/>
        </authorList>
    </citation>
    <scope>NUCLEOTIDE SEQUENCE [LARGE SCALE GENOMIC DNA]</scope>
    <source>
        <strain evidence="2 3">SIR-1</strain>
    </source>
</reference>
<feature type="domain" description="Methyltransferase type 11" evidence="1">
    <location>
        <begin position="50"/>
        <end position="150"/>
    </location>
</feature>
<dbReference type="OrthoDB" id="5449367at2"/>
<keyword evidence="2" id="KW-0808">Transferase</keyword>
<dbReference type="PANTHER" id="PTHR42912:SF93">
    <property type="entry name" value="N6-ADENOSINE-METHYLTRANSFERASE TMT1A"/>
    <property type="match status" value="1"/>
</dbReference>
<dbReference type="eggNOG" id="COG2226">
    <property type="taxonomic scope" value="Bacteria"/>
</dbReference>